<comment type="similarity">
    <text evidence="1">Belongs to the trimethylamine methyltransferase family.</text>
</comment>
<reference evidence="4" key="1">
    <citation type="submission" date="2021-04" db="EMBL/GenBank/DDBJ databases">
        <title>Sinoanaerobacter chloroacetimidivorans sp. nov., an obligate anaerobic bacterium isolated from anaerobic sludge.</title>
        <authorList>
            <person name="Bao Y."/>
        </authorList>
    </citation>
    <scope>NUCLEOTIDE SEQUENCE</scope>
    <source>
        <strain evidence="4">BAD-6</strain>
    </source>
</reference>
<dbReference type="GO" id="GO:0008168">
    <property type="term" value="F:methyltransferase activity"/>
    <property type="evidence" value="ECO:0007669"/>
    <property type="project" value="UniProtKB-KW"/>
</dbReference>
<dbReference type="Gene3D" id="3.20.20.480">
    <property type="entry name" value="Trimethylamine methyltransferase-like"/>
    <property type="match status" value="1"/>
</dbReference>
<dbReference type="EMBL" id="JAGSND010000003">
    <property type="protein sequence ID" value="MBR0597361.1"/>
    <property type="molecule type" value="Genomic_DNA"/>
</dbReference>
<proteinExistence type="inferred from homology"/>
<dbReference type="AlphaFoldDB" id="A0A8J7W1C9"/>
<keyword evidence="5" id="KW-1185">Reference proteome</keyword>
<evidence type="ECO:0000256" key="1">
    <source>
        <dbReference type="ARBA" id="ARBA00007137"/>
    </source>
</evidence>
<dbReference type="GO" id="GO:0015948">
    <property type="term" value="P:methanogenesis"/>
    <property type="evidence" value="ECO:0007669"/>
    <property type="project" value="InterPro"/>
</dbReference>
<reference evidence="4" key="2">
    <citation type="submission" date="2021-04" db="EMBL/GenBank/DDBJ databases">
        <authorList>
            <person name="Liu J."/>
        </authorList>
    </citation>
    <scope>NUCLEOTIDE SEQUENCE</scope>
    <source>
        <strain evidence="4">BAD-6</strain>
    </source>
</reference>
<sequence>MAKKEKTTAYVLDTMNSAFSYGNKLTEDQLYAIHAASLEVLSQVGIKVESRKARDLFAEAGATVAGDNVKIPVHLVEESIQSAPSVILLAGRNPKNDYVIKQKKVAFINFGEGVNVIDPYTKEYRRSTKVDLERNTRVADAINVLPIAYRSVASQDIPGPVQALHNMEAMFHNTSKHIFIGPDGEKNALKIIDMAAKIVGGREELKKRPIVTFNVCPTSPLQLNPAASDVIIEGAKAGIPSNIISMALSGATAPVTLAGTLVTHNAEVLSAVVLSQIACKGAPVFYASSTSIMDMRHLTTPVGSPELAMISNAVAQLSQYYLLPSFVAGG</sequence>
<evidence type="ECO:0000256" key="2">
    <source>
        <dbReference type="ARBA" id="ARBA00022603"/>
    </source>
</evidence>
<comment type="caution">
    <text evidence="4">The sequence shown here is derived from an EMBL/GenBank/DDBJ whole genome shotgun (WGS) entry which is preliminary data.</text>
</comment>
<organism evidence="4 5">
    <name type="scientific">Sinanaerobacter chloroacetimidivorans</name>
    <dbReference type="NCBI Taxonomy" id="2818044"/>
    <lineage>
        <taxon>Bacteria</taxon>
        <taxon>Bacillati</taxon>
        <taxon>Bacillota</taxon>
        <taxon>Clostridia</taxon>
        <taxon>Peptostreptococcales</taxon>
        <taxon>Anaerovoracaceae</taxon>
        <taxon>Sinanaerobacter</taxon>
    </lineage>
</organism>
<dbReference type="Proteomes" id="UP000675664">
    <property type="component" value="Unassembled WGS sequence"/>
</dbReference>
<dbReference type="InterPro" id="IPR010426">
    <property type="entry name" value="MTTB_MeTrfase"/>
</dbReference>
<dbReference type="Pfam" id="PF06253">
    <property type="entry name" value="MTTB"/>
    <property type="match status" value="1"/>
</dbReference>
<evidence type="ECO:0000256" key="3">
    <source>
        <dbReference type="ARBA" id="ARBA00022679"/>
    </source>
</evidence>
<protein>
    <submittedName>
        <fullName evidence="4">Trimethylamine methyltransferase family protein</fullName>
    </submittedName>
</protein>
<name>A0A8J7W1C9_9FIRM</name>
<keyword evidence="2 4" id="KW-0489">Methyltransferase</keyword>
<evidence type="ECO:0000313" key="4">
    <source>
        <dbReference type="EMBL" id="MBR0597361.1"/>
    </source>
</evidence>
<dbReference type="InterPro" id="IPR038601">
    <property type="entry name" value="MttB-like_sf"/>
</dbReference>
<gene>
    <name evidence="4" type="ORF">KCX82_05725</name>
</gene>
<evidence type="ECO:0000313" key="5">
    <source>
        <dbReference type="Proteomes" id="UP000675664"/>
    </source>
</evidence>
<keyword evidence="3" id="KW-0808">Transferase</keyword>
<accession>A0A8J7W1C9</accession>
<dbReference type="GO" id="GO:0032259">
    <property type="term" value="P:methylation"/>
    <property type="evidence" value="ECO:0007669"/>
    <property type="project" value="UniProtKB-KW"/>
</dbReference>